<feature type="region of interest" description="Disordered" evidence="3">
    <location>
        <begin position="195"/>
        <end position="215"/>
    </location>
</feature>
<keyword evidence="2" id="KW-0175">Coiled coil</keyword>
<reference evidence="6" key="1">
    <citation type="submission" date="2016-06" db="UniProtKB">
        <authorList>
            <consortium name="WormBaseParasite"/>
        </authorList>
    </citation>
    <scope>IDENTIFICATION</scope>
</reference>
<dbReference type="PANTHER" id="PTHR12499:SF0">
    <property type="entry name" value="OPTIC ATROPHY 3 PROTEIN"/>
    <property type="match status" value="1"/>
</dbReference>
<gene>
    <name evidence="4" type="ORF">SBAD_LOCUS973</name>
</gene>
<dbReference type="Proteomes" id="UP000270296">
    <property type="component" value="Unassembled WGS sequence"/>
</dbReference>
<protein>
    <submittedName>
        <fullName evidence="6">Optic atrophy 3-like protein</fullName>
    </submittedName>
</protein>
<comment type="similarity">
    <text evidence="1">Belongs to the OPA3 family.</text>
</comment>
<evidence type="ECO:0000313" key="6">
    <source>
        <dbReference type="WBParaSite" id="SBAD_0000100501-mRNA-1"/>
    </source>
</evidence>
<proteinExistence type="inferred from homology"/>
<evidence type="ECO:0000256" key="2">
    <source>
        <dbReference type="ARBA" id="ARBA00023054"/>
    </source>
</evidence>
<sequence>MVVAFPIIKLGSLLVRQISRPLANQIKNGAKRSSIFRRFVCLPIAQCKESLFFELKNSIFMVGSEQKCHLLPTIFWLFYHKVEMTRKMVWLGFGKPVDVPALTEEAAVELGANLVGELIVYVVAVIIFTVEYNRTNEKARIKELEIKNQLVDLEYKVKFLDIQLRHQDAEIRSMERHLASKTRFVCERHSHENVTNNISVPTSPSPSTTCSSGED</sequence>
<evidence type="ECO:0000313" key="4">
    <source>
        <dbReference type="EMBL" id="VDO92790.1"/>
    </source>
</evidence>
<dbReference type="GO" id="GO:0019216">
    <property type="term" value="P:regulation of lipid metabolic process"/>
    <property type="evidence" value="ECO:0007669"/>
    <property type="project" value="TreeGrafter"/>
</dbReference>
<dbReference type="EMBL" id="UZAM01006672">
    <property type="protein sequence ID" value="VDO92790.1"/>
    <property type="molecule type" value="Genomic_DNA"/>
</dbReference>
<dbReference type="WBParaSite" id="SBAD_0000100501-mRNA-1">
    <property type="protein sequence ID" value="SBAD_0000100501-mRNA-1"/>
    <property type="gene ID" value="SBAD_0000100501"/>
</dbReference>
<reference evidence="4 5" key="2">
    <citation type="submission" date="2018-11" db="EMBL/GenBank/DDBJ databases">
        <authorList>
            <consortium name="Pathogen Informatics"/>
        </authorList>
    </citation>
    <scope>NUCLEOTIDE SEQUENCE [LARGE SCALE GENOMIC DNA]</scope>
</reference>
<dbReference type="Pfam" id="PF07047">
    <property type="entry name" value="OPA3"/>
    <property type="match status" value="2"/>
</dbReference>
<dbReference type="PANTHER" id="PTHR12499">
    <property type="entry name" value="OPTIC ATROPHY 3 PROTEIN OPA3"/>
    <property type="match status" value="1"/>
</dbReference>
<evidence type="ECO:0000256" key="3">
    <source>
        <dbReference type="SAM" id="MobiDB-lite"/>
    </source>
</evidence>
<dbReference type="InterPro" id="IPR010754">
    <property type="entry name" value="OPA3-like"/>
</dbReference>
<dbReference type="OrthoDB" id="2129069at2759"/>
<keyword evidence="5" id="KW-1185">Reference proteome</keyword>
<name>A0A183IBH9_9BILA</name>
<evidence type="ECO:0000313" key="5">
    <source>
        <dbReference type="Proteomes" id="UP000270296"/>
    </source>
</evidence>
<dbReference type="GO" id="GO:0005739">
    <property type="term" value="C:mitochondrion"/>
    <property type="evidence" value="ECO:0007669"/>
    <property type="project" value="TreeGrafter"/>
</dbReference>
<dbReference type="AlphaFoldDB" id="A0A183IBH9"/>
<organism evidence="6">
    <name type="scientific">Soboliphyme baturini</name>
    <dbReference type="NCBI Taxonomy" id="241478"/>
    <lineage>
        <taxon>Eukaryota</taxon>
        <taxon>Metazoa</taxon>
        <taxon>Ecdysozoa</taxon>
        <taxon>Nematoda</taxon>
        <taxon>Enoplea</taxon>
        <taxon>Dorylaimia</taxon>
        <taxon>Dioctophymatida</taxon>
        <taxon>Dioctophymatoidea</taxon>
        <taxon>Soboliphymatidae</taxon>
        <taxon>Soboliphyme</taxon>
    </lineage>
</organism>
<evidence type="ECO:0000256" key="1">
    <source>
        <dbReference type="ARBA" id="ARBA00007584"/>
    </source>
</evidence>
<feature type="compositionally biased region" description="Low complexity" evidence="3">
    <location>
        <begin position="199"/>
        <end position="215"/>
    </location>
</feature>
<accession>A0A183IBH9</accession>